<gene>
    <name evidence="2" type="ORF">GCM10010508_07120</name>
</gene>
<feature type="compositionally biased region" description="Gly residues" evidence="1">
    <location>
        <begin position="218"/>
        <end position="237"/>
    </location>
</feature>
<reference evidence="2" key="2">
    <citation type="submission" date="2020-09" db="EMBL/GenBank/DDBJ databases">
        <authorList>
            <person name="Sun Q."/>
            <person name="Ohkuma M."/>
        </authorList>
    </citation>
    <scope>NUCLEOTIDE SEQUENCE</scope>
    <source>
        <strain evidence="2">JCM 4654</strain>
    </source>
</reference>
<evidence type="ECO:0000313" key="2">
    <source>
        <dbReference type="EMBL" id="GHD85021.1"/>
    </source>
</evidence>
<keyword evidence="3" id="KW-1185">Reference proteome</keyword>
<dbReference type="AlphaFoldDB" id="A0A918XYV0"/>
<dbReference type="RefSeq" id="WP_229865008.1">
    <property type="nucleotide sequence ID" value="NZ_BMVF01000002.1"/>
</dbReference>
<feature type="compositionally biased region" description="Polar residues" evidence="1">
    <location>
        <begin position="241"/>
        <end position="251"/>
    </location>
</feature>
<proteinExistence type="predicted"/>
<protein>
    <submittedName>
        <fullName evidence="2">Uncharacterized protein</fullName>
    </submittedName>
</protein>
<reference evidence="2" key="1">
    <citation type="journal article" date="2014" name="Int. J. Syst. Evol. Microbiol.">
        <title>Complete genome sequence of Corynebacterium casei LMG S-19264T (=DSM 44701T), isolated from a smear-ripened cheese.</title>
        <authorList>
            <consortium name="US DOE Joint Genome Institute (JGI-PGF)"/>
            <person name="Walter F."/>
            <person name="Albersmeier A."/>
            <person name="Kalinowski J."/>
            <person name="Ruckert C."/>
        </authorList>
    </citation>
    <scope>NUCLEOTIDE SEQUENCE</scope>
    <source>
        <strain evidence="2">JCM 4654</strain>
    </source>
</reference>
<sequence>MLRRSGDRSVVRDPRRVRLLALMGVVSCAVVLPFAVASAGQVGERGGAAGVRAGSWPGAPAPGAAGERPSAVGQPPGAWSGARGDGKVPSAAPGESPLLLGLGTATATRCGPEVSSPDGVEAQTCVLTQGADTWARTYYRNTTGEPLDADLTLMGPGDRTVRMRCAVDGDDEPETCDTPREHTRGTPADYSAVAEFAGRGASGTLLLRSGSGTADADGNGGSGETGGSGVGGVGGVGDANRSGNSGAENGS</sequence>
<comment type="caution">
    <text evidence="2">The sequence shown here is derived from an EMBL/GenBank/DDBJ whole genome shotgun (WGS) entry which is preliminary data.</text>
</comment>
<feature type="compositionally biased region" description="Low complexity" evidence="1">
    <location>
        <begin position="50"/>
        <end position="71"/>
    </location>
</feature>
<name>A0A918XYV0_9ACTN</name>
<dbReference type="EMBL" id="BMVF01000002">
    <property type="protein sequence ID" value="GHD85021.1"/>
    <property type="molecule type" value="Genomic_DNA"/>
</dbReference>
<feature type="region of interest" description="Disordered" evidence="1">
    <location>
        <begin position="46"/>
        <end position="94"/>
    </location>
</feature>
<evidence type="ECO:0000256" key="1">
    <source>
        <dbReference type="SAM" id="MobiDB-lite"/>
    </source>
</evidence>
<organism evidence="2 3">
    <name type="scientific">Streptomyces naganishii JCM 4654</name>
    <dbReference type="NCBI Taxonomy" id="1306179"/>
    <lineage>
        <taxon>Bacteria</taxon>
        <taxon>Bacillati</taxon>
        <taxon>Actinomycetota</taxon>
        <taxon>Actinomycetes</taxon>
        <taxon>Kitasatosporales</taxon>
        <taxon>Streptomycetaceae</taxon>
        <taxon>Streptomyces</taxon>
    </lineage>
</organism>
<accession>A0A918XYV0</accession>
<dbReference type="Proteomes" id="UP000608955">
    <property type="component" value="Unassembled WGS sequence"/>
</dbReference>
<evidence type="ECO:0000313" key="3">
    <source>
        <dbReference type="Proteomes" id="UP000608955"/>
    </source>
</evidence>
<feature type="region of interest" description="Disordered" evidence="1">
    <location>
        <begin position="204"/>
        <end position="251"/>
    </location>
</feature>